<dbReference type="SMART" id="SM00228">
    <property type="entry name" value="PDZ"/>
    <property type="match status" value="1"/>
</dbReference>
<evidence type="ECO:0000256" key="2">
    <source>
        <dbReference type="ARBA" id="ARBA00022670"/>
    </source>
</evidence>
<evidence type="ECO:0000256" key="5">
    <source>
        <dbReference type="SAM" id="SignalP"/>
    </source>
</evidence>
<comment type="caution">
    <text evidence="7">The sequence shown here is derived from an EMBL/GenBank/DDBJ whole genome shotgun (WGS) entry which is preliminary data.</text>
</comment>
<evidence type="ECO:0000256" key="4">
    <source>
        <dbReference type="ARBA" id="ARBA00022825"/>
    </source>
</evidence>
<dbReference type="PRINTS" id="PR00834">
    <property type="entry name" value="PROTEASES2C"/>
</dbReference>
<dbReference type="OrthoDB" id="9758917at2"/>
<proteinExistence type="inferred from homology"/>
<dbReference type="Gene3D" id="2.30.42.10">
    <property type="match status" value="1"/>
</dbReference>
<feature type="domain" description="PDZ" evidence="6">
    <location>
        <begin position="249"/>
        <end position="329"/>
    </location>
</feature>
<dbReference type="RefSeq" id="WP_133590540.1">
    <property type="nucleotide sequence ID" value="NZ_CP037953.1"/>
</dbReference>
<evidence type="ECO:0000256" key="3">
    <source>
        <dbReference type="ARBA" id="ARBA00022801"/>
    </source>
</evidence>
<dbReference type="InterPro" id="IPR009003">
    <property type="entry name" value="Peptidase_S1_PA"/>
</dbReference>
<dbReference type="Pfam" id="PF17820">
    <property type="entry name" value="PDZ_6"/>
    <property type="match status" value="1"/>
</dbReference>
<dbReference type="GO" id="GO:0006508">
    <property type="term" value="P:proteolysis"/>
    <property type="evidence" value="ECO:0007669"/>
    <property type="project" value="UniProtKB-KW"/>
</dbReference>
<organism evidence="7 8">
    <name type="scientific">Permianibacter aggregans</name>
    <dbReference type="NCBI Taxonomy" id="1510150"/>
    <lineage>
        <taxon>Bacteria</taxon>
        <taxon>Pseudomonadati</taxon>
        <taxon>Pseudomonadota</taxon>
        <taxon>Gammaproteobacteria</taxon>
        <taxon>Pseudomonadales</taxon>
        <taxon>Pseudomonadaceae</taxon>
        <taxon>Permianibacter</taxon>
    </lineage>
</organism>
<keyword evidence="4" id="KW-0720">Serine protease</keyword>
<dbReference type="GO" id="GO:0004252">
    <property type="term" value="F:serine-type endopeptidase activity"/>
    <property type="evidence" value="ECO:0007669"/>
    <property type="project" value="InterPro"/>
</dbReference>
<dbReference type="PANTHER" id="PTHR22939:SF129">
    <property type="entry name" value="SERINE PROTEASE HTRA2, MITOCHONDRIAL"/>
    <property type="match status" value="1"/>
</dbReference>
<dbReference type="InterPro" id="IPR001940">
    <property type="entry name" value="Peptidase_S1C"/>
</dbReference>
<keyword evidence="8" id="KW-1185">Reference proteome</keyword>
<keyword evidence="2 7" id="KW-0645">Protease</keyword>
<accession>A0A4R6UM05</accession>
<dbReference type="Gene3D" id="2.40.10.10">
    <property type="entry name" value="Trypsin-like serine proteases"/>
    <property type="match status" value="2"/>
</dbReference>
<dbReference type="Pfam" id="PF13365">
    <property type="entry name" value="Trypsin_2"/>
    <property type="match status" value="1"/>
</dbReference>
<evidence type="ECO:0000313" key="8">
    <source>
        <dbReference type="Proteomes" id="UP000295375"/>
    </source>
</evidence>
<keyword evidence="3" id="KW-0378">Hydrolase</keyword>
<dbReference type="SUPFAM" id="SSF50156">
    <property type="entry name" value="PDZ domain-like"/>
    <property type="match status" value="1"/>
</dbReference>
<dbReference type="InterPro" id="IPR043504">
    <property type="entry name" value="Peptidase_S1_PA_chymotrypsin"/>
</dbReference>
<name>A0A4R6UM05_9GAMM</name>
<dbReference type="InterPro" id="IPR041489">
    <property type="entry name" value="PDZ_6"/>
</dbReference>
<feature type="chain" id="PRO_5020790481" evidence="5">
    <location>
        <begin position="24"/>
        <end position="349"/>
    </location>
</feature>
<dbReference type="SUPFAM" id="SSF50494">
    <property type="entry name" value="Trypsin-like serine proteases"/>
    <property type="match status" value="1"/>
</dbReference>
<comment type="similarity">
    <text evidence="1">Belongs to the peptidase S1C family.</text>
</comment>
<dbReference type="EMBL" id="SNYM01000008">
    <property type="protein sequence ID" value="TDQ48090.1"/>
    <property type="molecule type" value="Genomic_DNA"/>
</dbReference>
<keyword evidence="5" id="KW-0732">Signal</keyword>
<dbReference type="InterPro" id="IPR036034">
    <property type="entry name" value="PDZ_sf"/>
</dbReference>
<evidence type="ECO:0000259" key="6">
    <source>
        <dbReference type="SMART" id="SM00228"/>
    </source>
</evidence>
<gene>
    <name evidence="7" type="ORF">EV696_10870</name>
</gene>
<dbReference type="InterPro" id="IPR001478">
    <property type="entry name" value="PDZ"/>
</dbReference>
<protein>
    <submittedName>
        <fullName evidence="7">S1-C subfamily serine protease</fullName>
    </submittedName>
</protein>
<feature type="signal peptide" evidence="5">
    <location>
        <begin position="1"/>
        <end position="23"/>
    </location>
</feature>
<sequence>MSALPRQFFATALCLLTLSTVMAAEPSSGWPAIFEKTTQAVVRVQATTIQERESTTLDETFFGKRFPSRVKESKVGGSGFFIDNKGTLLTTQSAIGGAKVASVEIGGGKRYQAKVIATDELLDIALLQVDNLTSHGLSFGDSALLRVGAPVATVGFPYEMNQSFWVGVISAHAVPSPSFPGISYLQADIYTNRGQAGSPLLNEKGEVIGMLNSIYTSSGGYSGISLAHPSALLLRAIDELKAGKTYQRRYIGISGEVQWHPASDGTHETRQVMVLDVGIDSPASKAGIQPDDVIIQFNGVPVTSWDQFAGLVQMATPNIAVAIEIQRGASRLSVAVTPVLREHDTHGEE</sequence>
<evidence type="ECO:0000313" key="7">
    <source>
        <dbReference type="EMBL" id="TDQ48090.1"/>
    </source>
</evidence>
<reference evidence="7 8" key="1">
    <citation type="submission" date="2019-03" db="EMBL/GenBank/DDBJ databases">
        <title>Genomic Encyclopedia of Type Strains, Phase IV (KMG-IV): sequencing the most valuable type-strain genomes for metagenomic binning, comparative biology and taxonomic classification.</title>
        <authorList>
            <person name="Goeker M."/>
        </authorList>
    </citation>
    <scope>NUCLEOTIDE SEQUENCE [LARGE SCALE GENOMIC DNA]</scope>
    <source>
        <strain evidence="7 8">DSM 103792</strain>
    </source>
</reference>
<dbReference type="Proteomes" id="UP000295375">
    <property type="component" value="Unassembled WGS sequence"/>
</dbReference>
<dbReference type="PANTHER" id="PTHR22939">
    <property type="entry name" value="SERINE PROTEASE FAMILY S1C HTRA-RELATED"/>
    <property type="match status" value="1"/>
</dbReference>
<evidence type="ECO:0000256" key="1">
    <source>
        <dbReference type="ARBA" id="ARBA00010541"/>
    </source>
</evidence>
<dbReference type="AlphaFoldDB" id="A0A4R6UM05"/>